<gene>
    <name evidence="1" type="ORF">LY11_02237</name>
</gene>
<dbReference type="EMBL" id="QLLR01000008">
    <property type="protein sequence ID" value="RAJ31737.1"/>
    <property type="molecule type" value="Genomic_DNA"/>
</dbReference>
<protein>
    <submittedName>
        <fullName evidence="1">Uncharacterized protein</fullName>
    </submittedName>
</protein>
<reference evidence="1 2" key="1">
    <citation type="submission" date="2018-06" db="EMBL/GenBank/DDBJ databases">
        <title>Genomic Encyclopedia of Archaeal and Bacterial Type Strains, Phase II (KMG-II): from individual species to whole genera.</title>
        <authorList>
            <person name="Goeker M."/>
        </authorList>
    </citation>
    <scope>NUCLEOTIDE SEQUENCE [LARGE SCALE GENOMIC DNA]</scope>
    <source>
        <strain evidence="1 2">DSM 14825</strain>
    </source>
</reference>
<comment type="caution">
    <text evidence="1">The sequence shown here is derived from an EMBL/GenBank/DDBJ whole genome shotgun (WGS) entry which is preliminary data.</text>
</comment>
<accession>A0A327T1T3</accession>
<dbReference type="OrthoDB" id="702555at2"/>
<name>A0A327T1T3_9SPHI</name>
<dbReference type="Proteomes" id="UP000249754">
    <property type="component" value="Unassembled WGS sequence"/>
</dbReference>
<dbReference type="RefSeq" id="WP_111633757.1">
    <property type="nucleotide sequence ID" value="NZ_QLLR01000008.1"/>
</dbReference>
<proteinExistence type="predicted"/>
<evidence type="ECO:0000313" key="2">
    <source>
        <dbReference type="Proteomes" id="UP000249754"/>
    </source>
</evidence>
<dbReference type="AlphaFoldDB" id="A0A327T1T3"/>
<evidence type="ECO:0000313" key="1">
    <source>
        <dbReference type="EMBL" id="RAJ31737.1"/>
    </source>
</evidence>
<organism evidence="1 2">
    <name type="scientific">Pedobacter cryoconitis</name>
    <dbReference type="NCBI Taxonomy" id="188932"/>
    <lineage>
        <taxon>Bacteria</taxon>
        <taxon>Pseudomonadati</taxon>
        <taxon>Bacteroidota</taxon>
        <taxon>Sphingobacteriia</taxon>
        <taxon>Sphingobacteriales</taxon>
        <taxon>Sphingobacteriaceae</taxon>
        <taxon>Pedobacter</taxon>
    </lineage>
</organism>
<sequence>MDEFEKDLSICLKKKSYCGYLDQNEFTQRYLLIKNRVNNSLTREELAFLLGRTPYFIIDYEELSLAAKLDLVDVDLLCLILIRDRFESLTLDKKDGQHDISHEKRMVRVTMHEYREKLVYQFNHRWNVNGENKPLKITEPIFQTSTLGDEPIKLINVEITKLLSEGYFNTKRSPLEIREVVWRAYKYKSSAWSIIFLKNIIYEFIRDNKLVMGYDKGHFTYQIKNNL</sequence>